<name>A0A150SET4_SORCE</name>
<gene>
    <name evidence="1" type="ORF">BE17_34380</name>
</gene>
<dbReference type="Gene3D" id="1.10.1200.10">
    <property type="entry name" value="ACP-like"/>
    <property type="match status" value="1"/>
</dbReference>
<dbReference type="InterPro" id="IPR036736">
    <property type="entry name" value="ACP-like_sf"/>
</dbReference>
<dbReference type="Proteomes" id="UP000075635">
    <property type="component" value="Unassembled WGS sequence"/>
</dbReference>
<evidence type="ECO:0000313" key="2">
    <source>
        <dbReference type="Proteomes" id="UP000075635"/>
    </source>
</evidence>
<dbReference type="AlphaFoldDB" id="A0A150SET4"/>
<comment type="caution">
    <text evidence="1">The sequence shown here is derived from an EMBL/GenBank/DDBJ whole genome shotgun (WGS) entry which is preliminary data.</text>
</comment>
<dbReference type="EMBL" id="JEMB01001060">
    <property type="protein sequence ID" value="KYF91013.1"/>
    <property type="molecule type" value="Genomic_DNA"/>
</dbReference>
<protein>
    <recommendedName>
        <fullName evidence="3">Carrier domain-containing protein</fullName>
    </recommendedName>
</protein>
<reference evidence="1 2" key="1">
    <citation type="submission" date="2014-02" db="EMBL/GenBank/DDBJ databases">
        <title>The small core and large imbalanced accessory genome model reveals a collaborative survival strategy of Sorangium cellulosum strains in nature.</title>
        <authorList>
            <person name="Han K."/>
            <person name="Peng R."/>
            <person name="Blom J."/>
            <person name="Li Y.-Z."/>
        </authorList>
    </citation>
    <scope>NUCLEOTIDE SEQUENCE [LARGE SCALE GENOMIC DNA]</scope>
    <source>
        <strain evidence="1 2">So0011-07</strain>
    </source>
</reference>
<evidence type="ECO:0008006" key="3">
    <source>
        <dbReference type="Google" id="ProtNLM"/>
    </source>
</evidence>
<accession>A0A150SET4</accession>
<organism evidence="1 2">
    <name type="scientific">Sorangium cellulosum</name>
    <name type="common">Polyangium cellulosum</name>
    <dbReference type="NCBI Taxonomy" id="56"/>
    <lineage>
        <taxon>Bacteria</taxon>
        <taxon>Pseudomonadati</taxon>
        <taxon>Myxococcota</taxon>
        <taxon>Polyangia</taxon>
        <taxon>Polyangiales</taxon>
        <taxon>Polyangiaceae</taxon>
        <taxon>Sorangium</taxon>
    </lineage>
</organism>
<proteinExistence type="predicted"/>
<evidence type="ECO:0000313" key="1">
    <source>
        <dbReference type="EMBL" id="KYF91013.1"/>
    </source>
</evidence>
<sequence length="96" mass="10757">MKVRTKADVWRCVVETVEELMEDLDQDPGDLTPEIMLMGDLGIKSMDVIHLVLLLKDRIGRSLTYKEVFGDEQQPPGDLSLAQLSDLVCKGLRITA</sequence>
<dbReference type="SUPFAM" id="SSF47336">
    <property type="entry name" value="ACP-like"/>
    <property type="match status" value="1"/>
</dbReference>